<organism evidence="2 3">
    <name type="scientific">Panicum hallii var. hallii</name>
    <dbReference type="NCBI Taxonomy" id="1504633"/>
    <lineage>
        <taxon>Eukaryota</taxon>
        <taxon>Viridiplantae</taxon>
        <taxon>Streptophyta</taxon>
        <taxon>Embryophyta</taxon>
        <taxon>Tracheophyta</taxon>
        <taxon>Spermatophyta</taxon>
        <taxon>Magnoliopsida</taxon>
        <taxon>Liliopsida</taxon>
        <taxon>Poales</taxon>
        <taxon>Poaceae</taxon>
        <taxon>PACMAD clade</taxon>
        <taxon>Panicoideae</taxon>
        <taxon>Panicodae</taxon>
        <taxon>Paniceae</taxon>
        <taxon>Panicinae</taxon>
        <taxon>Panicum</taxon>
        <taxon>Panicum sect. Panicum</taxon>
    </lineage>
</organism>
<accession>A0A2T7F2I7</accession>
<proteinExistence type="predicted"/>
<dbReference type="Gramene" id="PUZ74277">
    <property type="protein sequence ID" value="PUZ74277"/>
    <property type="gene ID" value="GQ55_1G051700"/>
</dbReference>
<dbReference type="AlphaFoldDB" id="A0A2T7F2I7"/>
<dbReference type="Proteomes" id="UP000244336">
    <property type="component" value="Chromosome 1"/>
</dbReference>
<feature type="chain" id="PRO_5015607861" description="Knottin scorpion toxin-like domain-containing protein" evidence="1">
    <location>
        <begin position="30"/>
        <end position="93"/>
    </location>
</feature>
<keyword evidence="1" id="KW-0732">Signal</keyword>
<evidence type="ECO:0000313" key="2">
    <source>
        <dbReference type="EMBL" id="PUZ74277.1"/>
    </source>
</evidence>
<gene>
    <name evidence="2" type="ORF">GQ55_1G051700</name>
</gene>
<sequence>MARKVTAFVASVLLLALVFVSYNDAGVEAWCLEYPAPDPSACHGYRSLDYCRDECVAVGHGFRGGVCLKNPDGSYGDCLCVKCADQPPAADIH</sequence>
<evidence type="ECO:0008006" key="4">
    <source>
        <dbReference type="Google" id="ProtNLM"/>
    </source>
</evidence>
<keyword evidence="3" id="KW-1185">Reference proteome</keyword>
<protein>
    <recommendedName>
        <fullName evidence="4">Knottin scorpion toxin-like domain-containing protein</fullName>
    </recommendedName>
</protein>
<evidence type="ECO:0000256" key="1">
    <source>
        <dbReference type="SAM" id="SignalP"/>
    </source>
</evidence>
<feature type="signal peptide" evidence="1">
    <location>
        <begin position="1"/>
        <end position="29"/>
    </location>
</feature>
<reference evidence="2 3" key="1">
    <citation type="submission" date="2018-04" db="EMBL/GenBank/DDBJ databases">
        <title>WGS assembly of Panicum hallii var. hallii HAL2.</title>
        <authorList>
            <person name="Lovell J."/>
            <person name="Jenkins J."/>
            <person name="Lowry D."/>
            <person name="Mamidi S."/>
            <person name="Sreedasyam A."/>
            <person name="Weng X."/>
            <person name="Barry K."/>
            <person name="Bonette J."/>
            <person name="Campitelli B."/>
            <person name="Daum C."/>
            <person name="Gordon S."/>
            <person name="Gould B."/>
            <person name="Lipzen A."/>
            <person name="MacQueen A."/>
            <person name="Palacio-Mejia J."/>
            <person name="Plott C."/>
            <person name="Shakirov E."/>
            <person name="Shu S."/>
            <person name="Yoshinaga Y."/>
            <person name="Zane M."/>
            <person name="Rokhsar D."/>
            <person name="Grimwood J."/>
            <person name="Schmutz J."/>
            <person name="Juenger T."/>
        </authorList>
    </citation>
    <scope>NUCLEOTIDE SEQUENCE [LARGE SCALE GENOMIC DNA]</scope>
    <source>
        <strain evidence="3">cv. HAL2</strain>
    </source>
</reference>
<evidence type="ECO:0000313" key="3">
    <source>
        <dbReference type="Proteomes" id="UP000244336"/>
    </source>
</evidence>
<dbReference type="OrthoDB" id="664060at2759"/>
<dbReference type="EMBL" id="CM009749">
    <property type="protein sequence ID" value="PUZ74277.1"/>
    <property type="molecule type" value="Genomic_DNA"/>
</dbReference>
<name>A0A2T7F2I7_9POAL</name>